<gene>
    <name evidence="4" type="ORF">DV711_14765</name>
</gene>
<evidence type="ECO:0000256" key="2">
    <source>
        <dbReference type="SAM" id="Phobius"/>
    </source>
</evidence>
<dbReference type="Pfam" id="PF05036">
    <property type="entry name" value="SPOR"/>
    <property type="match status" value="1"/>
</dbReference>
<dbReference type="PROSITE" id="PS51724">
    <property type="entry name" value="SPOR"/>
    <property type="match status" value="1"/>
</dbReference>
<dbReference type="RefSeq" id="WP_114696491.1">
    <property type="nucleotide sequence ID" value="NZ_QQOH01000004.1"/>
</dbReference>
<accession>A0A369WE27</accession>
<dbReference type="AlphaFoldDB" id="A0A369WE27"/>
<dbReference type="SUPFAM" id="SSF110997">
    <property type="entry name" value="Sporulation related repeat"/>
    <property type="match status" value="1"/>
</dbReference>
<dbReference type="EMBL" id="QQOH01000004">
    <property type="protein sequence ID" value="RDE18876.1"/>
    <property type="molecule type" value="Genomic_DNA"/>
</dbReference>
<dbReference type="GO" id="GO:0032506">
    <property type="term" value="P:cytokinetic process"/>
    <property type="evidence" value="ECO:0007669"/>
    <property type="project" value="TreeGrafter"/>
</dbReference>
<feature type="region of interest" description="Disordered" evidence="1">
    <location>
        <begin position="1"/>
        <end position="28"/>
    </location>
</feature>
<evidence type="ECO:0000313" key="5">
    <source>
        <dbReference type="Proteomes" id="UP000253769"/>
    </source>
</evidence>
<sequence length="203" mass="22521">MAHDYAKRRQNASKPAARKTSPKPPPKPRRPLWPLLVILLLLGGLGYGLYFLTTIGSDPASPKSPQSQEQVEQPVKSPAKPVVKKPAEPEFEKDDIYKFYELLPKSEVVAPEVEAYKSTPKSAAAYSNYLLQAGSFKSAQDADRLRAKLLLAGLPNVTSSKVVSSNGTVWYRVRTGPFPSRSKLNKAYDKLVRMNLQPMQVKL</sequence>
<dbReference type="InterPro" id="IPR007730">
    <property type="entry name" value="SPOR-like_dom"/>
</dbReference>
<feature type="transmembrane region" description="Helical" evidence="2">
    <location>
        <begin position="32"/>
        <end position="52"/>
    </location>
</feature>
<comment type="caution">
    <text evidence="4">The sequence shown here is derived from an EMBL/GenBank/DDBJ whole genome shotgun (WGS) entry which is preliminary data.</text>
</comment>
<keyword evidence="5" id="KW-1185">Reference proteome</keyword>
<dbReference type="GO" id="GO:0030428">
    <property type="term" value="C:cell septum"/>
    <property type="evidence" value="ECO:0007669"/>
    <property type="project" value="TreeGrafter"/>
</dbReference>
<keyword evidence="2" id="KW-0812">Transmembrane</keyword>
<dbReference type="PANTHER" id="PTHR38687">
    <property type="entry name" value="CELL DIVISION PROTEIN DEDD-RELATED"/>
    <property type="match status" value="1"/>
</dbReference>
<keyword evidence="2" id="KW-1133">Transmembrane helix</keyword>
<dbReference type="InterPro" id="IPR052521">
    <property type="entry name" value="Cell_div_SPOR-domain"/>
</dbReference>
<dbReference type="OrthoDB" id="8558195at2"/>
<keyword evidence="2" id="KW-0472">Membrane</keyword>
<protein>
    <submittedName>
        <fullName evidence="4">Sporulation protein</fullName>
    </submittedName>
</protein>
<evidence type="ECO:0000313" key="4">
    <source>
        <dbReference type="EMBL" id="RDE18876.1"/>
    </source>
</evidence>
<evidence type="ECO:0000259" key="3">
    <source>
        <dbReference type="PROSITE" id="PS51724"/>
    </source>
</evidence>
<evidence type="ECO:0000256" key="1">
    <source>
        <dbReference type="SAM" id="MobiDB-lite"/>
    </source>
</evidence>
<dbReference type="PANTHER" id="PTHR38687:SF1">
    <property type="entry name" value="CELL DIVISION PROTEIN DEDD"/>
    <property type="match status" value="1"/>
</dbReference>
<proteinExistence type="predicted"/>
<dbReference type="GO" id="GO:0032153">
    <property type="term" value="C:cell division site"/>
    <property type="evidence" value="ECO:0007669"/>
    <property type="project" value="TreeGrafter"/>
</dbReference>
<feature type="domain" description="SPOR" evidence="3">
    <location>
        <begin position="123"/>
        <end position="203"/>
    </location>
</feature>
<feature type="region of interest" description="Disordered" evidence="1">
    <location>
        <begin position="59"/>
        <end position="87"/>
    </location>
</feature>
<name>A0A369WE27_9GAMM</name>
<dbReference type="InterPro" id="IPR036680">
    <property type="entry name" value="SPOR-like_sf"/>
</dbReference>
<dbReference type="GO" id="GO:0042834">
    <property type="term" value="F:peptidoglycan binding"/>
    <property type="evidence" value="ECO:0007669"/>
    <property type="project" value="InterPro"/>
</dbReference>
<dbReference type="Proteomes" id="UP000253769">
    <property type="component" value="Unassembled WGS sequence"/>
</dbReference>
<feature type="compositionally biased region" description="Basic residues" evidence="1">
    <location>
        <begin position="8"/>
        <end position="28"/>
    </location>
</feature>
<reference evidence="4 5" key="1">
    <citation type="submission" date="2018-07" db="EMBL/GenBank/DDBJ databases">
        <title>Motiliproteus coralliicola sp. nov., a bacterium isolated from Coral.</title>
        <authorList>
            <person name="Wang G."/>
        </authorList>
    </citation>
    <scope>NUCLEOTIDE SEQUENCE [LARGE SCALE GENOMIC DNA]</scope>
    <source>
        <strain evidence="4 5">C34</strain>
    </source>
</reference>
<organism evidence="4 5">
    <name type="scientific">Motiliproteus coralliicola</name>
    <dbReference type="NCBI Taxonomy" id="2283196"/>
    <lineage>
        <taxon>Bacteria</taxon>
        <taxon>Pseudomonadati</taxon>
        <taxon>Pseudomonadota</taxon>
        <taxon>Gammaproteobacteria</taxon>
        <taxon>Oceanospirillales</taxon>
        <taxon>Oceanospirillaceae</taxon>
        <taxon>Motiliproteus</taxon>
    </lineage>
</organism>
<dbReference type="Gene3D" id="3.30.70.1070">
    <property type="entry name" value="Sporulation related repeat"/>
    <property type="match status" value="1"/>
</dbReference>